<dbReference type="SMART" id="SM00651">
    <property type="entry name" value="Sm"/>
    <property type="match status" value="1"/>
</dbReference>
<dbReference type="GO" id="GO:0071208">
    <property type="term" value="F:histone pre-mRNA DCP binding"/>
    <property type="evidence" value="ECO:0007669"/>
    <property type="project" value="TreeGrafter"/>
</dbReference>
<name>A0AAN9TSE0_9HEMI</name>
<dbReference type="CDD" id="cd01733">
    <property type="entry name" value="LSm10"/>
    <property type="match status" value="1"/>
</dbReference>
<protein>
    <recommendedName>
        <fullName evidence="2">Sm domain-containing protein</fullName>
    </recommendedName>
</protein>
<dbReference type="PANTHER" id="PTHR21196">
    <property type="entry name" value="U7 SNRNA-ASSOCIATED SM-LIKE PROTEIN LSM10"/>
    <property type="match status" value="1"/>
</dbReference>
<evidence type="ECO:0000313" key="3">
    <source>
        <dbReference type="EMBL" id="KAK7604027.1"/>
    </source>
</evidence>
<dbReference type="AlphaFoldDB" id="A0AAN9TSE0"/>
<dbReference type="Pfam" id="PF01423">
    <property type="entry name" value="LSM"/>
    <property type="match status" value="1"/>
</dbReference>
<reference evidence="3 4" key="1">
    <citation type="submission" date="2024-03" db="EMBL/GenBank/DDBJ databases">
        <title>Adaptation during the transition from Ophiocordyceps entomopathogen to insect associate is accompanied by gene loss and intensified selection.</title>
        <authorList>
            <person name="Ward C.M."/>
            <person name="Onetto C.A."/>
            <person name="Borneman A.R."/>
        </authorList>
    </citation>
    <scope>NUCLEOTIDE SEQUENCE [LARGE SCALE GENOMIC DNA]</scope>
    <source>
        <strain evidence="3">AWRI1</strain>
        <tissue evidence="3">Single Adult Female</tissue>
    </source>
</reference>
<dbReference type="InterPro" id="IPR052840">
    <property type="entry name" value="U7_snRNA_Sm-like"/>
</dbReference>
<evidence type="ECO:0000313" key="4">
    <source>
        <dbReference type="Proteomes" id="UP001367676"/>
    </source>
</evidence>
<keyword evidence="4" id="KW-1185">Reference proteome</keyword>
<dbReference type="InterPro" id="IPR010920">
    <property type="entry name" value="LSM_dom_sf"/>
</dbReference>
<dbReference type="PROSITE" id="PS52002">
    <property type="entry name" value="SM"/>
    <property type="match status" value="1"/>
</dbReference>
<dbReference type="GO" id="GO:0071254">
    <property type="term" value="C:cytoplasmic U snRNP body"/>
    <property type="evidence" value="ECO:0007669"/>
    <property type="project" value="TreeGrafter"/>
</dbReference>
<feature type="region of interest" description="Disordered" evidence="1">
    <location>
        <begin position="103"/>
        <end position="140"/>
    </location>
</feature>
<dbReference type="Gene3D" id="2.30.30.100">
    <property type="match status" value="1"/>
</dbReference>
<dbReference type="InterPro" id="IPR047575">
    <property type="entry name" value="Sm"/>
</dbReference>
<dbReference type="GO" id="GO:0006398">
    <property type="term" value="P:mRNA 3'-end processing by stem-loop binding and cleavage"/>
    <property type="evidence" value="ECO:0007669"/>
    <property type="project" value="TreeGrafter"/>
</dbReference>
<accession>A0AAN9TSE0</accession>
<dbReference type="InterPro" id="IPR001163">
    <property type="entry name" value="Sm_dom_euk/arc"/>
</dbReference>
<evidence type="ECO:0000256" key="1">
    <source>
        <dbReference type="SAM" id="MobiDB-lite"/>
    </source>
</evidence>
<organism evidence="3 4">
    <name type="scientific">Parthenolecanium corni</name>
    <dbReference type="NCBI Taxonomy" id="536013"/>
    <lineage>
        <taxon>Eukaryota</taxon>
        <taxon>Metazoa</taxon>
        <taxon>Ecdysozoa</taxon>
        <taxon>Arthropoda</taxon>
        <taxon>Hexapoda</taxon>
        <taxon>Insecta</taxon>
        <taxon>Pterygota</taxon>
        <taxon>Neoptera</taxon>
        <taxon>Paraneoptera</taxon>
        <taxon>Hemiptera</taxon>
        <taxon>Sternorrhyncha</taxon>
        <taxon>Coccoidea</taxon>
        <taxon>Coccidae</taxon>
        <taxon>Parthenolecanium</taxon>
    </lineage>
</organism>
<dbReference type="SUPFAM" id="SSF50182">
    <property type="entry name" value="Sm-like ribonucleoproteins"/>
    <property type="match status" value="1"/>
</dbReference>
<dbReference type="GO" id="GO:0071209">
    <property type="term" value="F:U7 snRNA binding"/>
    <property type="evidence" value="ECO:0007669"/>
    <property type="project" value="TreeGrafter"/>
</dbReference>
<comment type="caution">
    <text evidence="3">The sequence shown here is derived from an EMBL/GenBank/DDBJ whole genome shotgun (WGS) entry which is preliminary data.</text>
</comment>
<gene>
    <name evidence="3" type="ORF">V9T40_004300</name>
</gene>
<dbReference type="PANTHER" id="PTHR21196:SF1">
    <property type="entry name" value="U7 SNRNA-ASSOCIATED SM-LIKE PROTEIN LSM10"/>
    <property type="match status" value="1"/>
</dbReference>
<dbReference type="Proteomes" id="UP001367676">
    <property type="component" value="Unassembled WGS sequence"/>
</dbReference>
<dbReference type="EMBL" id="JBBCAQ010000004">
    <property type="protein sequence ID" value="KAK7604027.1"/>
    <property type="molecule type" value="Genomic_DNA"/>
</dbReference>
<evidence type="ECO:0000259" key="2">
    <source>
        <dbReference type="PROSITE" id="PS52002"/>
    </source>
</evidence>
<dbReference type="GO" id="GO:0016604">
    <property type="term" value="C:nuclear body"/>
    <property type="evidence" value="ECO:0007669"/>
    <property type="project" value="TreeGrafter"/>
</dbReference>
<feature type="domain" description="Sm" evidence="2">
    <location>
        <begin position="15"/>
        <end position="87"/>
    </location>
</feature>
<feature type="compositionally biased region" description="Basic and acidic residues" evidence="1">
    <location>
        <begin position="122"/>
        <end position="140"/>
    </location>
</feature>
<sequence>MAFETTKERISALNGLGCLVKALVGRELTIDLRNETTLTGTVSEVDGYMNISLENALLEDIDQVRFKYENLYIKGRHIRYIHIPKELTVRETIIAYLLKTGPKRSRQPTTALQRFKAKRLRKEQEETKRKVAEQKLAIEP</sequence>
<proteinExistence type="predicted"/>